<evidence type="ECO:0000259" key="1">
    <source>
        <dbReference type="Pfam" id="PF07731"/>
    </source>
</evidence>
<sequence>MGAAPIIGCGYWNRDGNVPALNSGTLQLAGTPRLPHANEAGWKDTAVVNPKEILTILIRFDGYTGRYVYHCHMLEHEDNDMMRPYEVVASDLKTPKG</sequence>
<evidence type="ECO:0000313" key="2">
    <source>
        <dbReference type="EMBL" id="QNI33203.1"/>
    </source>
</evidence>
<name>A0A7G8BKY3_9BACT</name>
<gene>
    <name evidence="2" type="ORF">H7849_04330</name>
</gene>
<keyword evidence="3" id="KW-1185">Reference proteome</keyword>
<dbReference type="InterPro" id="IPR011706">
    <property type="entry name" value="Cu-oxidase_C"/>
</dbReference>
<dbReference type="KEGG" id="adin:H7849_04330"/>
<dbReference type="EMBL" id="CP060394">
    <property type="protein sequence ID" value="QNI33203.1"/>
    <property type="molecule type" value="Genomic_DNA"/>
</dbReference>
<accession>A0A7G8BKY3</accession>
<dbReference type="PANTHER" id="PTHR48267:SF1">
    <property type="entry name" value="BILIRUBIN OXIDASE"/>
    <property type="match status" value="1"/>
</dbReference>
<evidence type="ECO:0000313" key="3">
    <source>
        <dbReference type="Proteomes" id="UP000515312"/>
    </source>
</evidence>
<dbReference type="SUPFAM" id="SSF49503">
    <property type="entry name" value="Cupredoxins"/>
    <property type="match status" value="1"/>
</dbReference>
<dbReference type="GO" id="GO:0005507">
    <property type="term" value="F:copper ion binding"/>
    <property type="evidence" value="ECO:0007669"/>
    <property type="project" value="InterPro"/>
</dbReference>
<protein>
    <submittedName>
        <fullName evidence="2">Multicopper oxidase domain-containing protein</fullName>
    </submittedName>
</protein>
<proteinExistence type="predicted"/>
<dbReference type="Proteomes" id="UP000515312">
    <property type="component" value="Chromosome"/>
</dbReference>
<dbReference type="PANTHER" id="PTHR48267">
    <property type="entry name" value="CUPREDOXIN SUPERFAMILY PROTEIN"/>
    <property type="match status" value="1"/>
</dbReference>
<reference evidence="2 3" key="1">
    <citation type="submission" date="2020-08" db="EMBL/GenBank/DDBJ databases">
        <title>Edaphobacter telluris sp. nov. and Acidobacterium dinghuensis sp. nov., two acidobacteria isolated from forest soil.</title>
        <authorList>
            <person name="Fu J."/>
            <person name="Qiu L."/>
        </authorList>
    </citation>
    <scope>NUCLEOTIDE SEQUENCE [LARGE SCALE GENOMIC DNA]</scope>
    <source>
        <strain evidence="2">4Y35</strain>
    </source>
</reference>
<dbReference type="Pfam" id="PF07731">
    <property type="entry name" value="Cu-oxidase_2"/>
    <property type="match status" value="1"/>
</dbReference>
<dbReference type="InterPro" id="IPR008972">
    <property type="entry name" value="Cupredoxin"/>
</dbReference>
<feature type="domain" description="Plastocyanin-like" evidence="1">
    <location>
        <begin position="36"/>
        <end position="88"/>
    </location>
</feature>
<dbReference type="InterPro" id="IPR045087">
    <property type="entry name" value="Cu-oxidase_fam"/>
</dbReference>
<dbReference type="Gene3D" id="2.60.40.420">
    <property type="entry name" value="Cupredoxins - blue copper proteins"/>
    <property type="match status" value="1"/>
</dbReference>
<organism evidence="2 3">
    <name type="scientific">Alloacidobacterium dinghuense</name>
    <dbReference type="NCBI Taxonomy" id="2763107"/>
    <lineage>
        <taxon>Bacteria</taxon>
        <taxon>Pseudomonadati</taxon>
        <taxon>Acidobacteriota</taxon>
        <taxon>Terriglobia</taxon>
        <taxon>Terriglobales</taxon>
        <taxon>Acidobacteriaceae</taxon>
        <taxon>Alloacidobacterium</taxon>
    </lineage>
</organism>
<dbReference type="AlphaFoldDB" id="A0A7G8BKY3"/>
<dbReference type="RefSeq" id="WP_186744441.1">
    <property type="nucleotide sequence ID" value="NZ_CP060394.1"/>
</dbReference>
<dbReference type="GO" id="GO:0016491">
    <property type="term" value="F:oxidoreductase activity"/>
    <property type="evidence" value="ECO:0007669"/>
    <property type="project" value="InterPro"/>
</dbReference>